<dbReference type="Proteomes" id="UP000294914">
    <property type="component" value="Unassembled WGS sequence"/>
</dbReference>
<accession>A0A4R8ISP2</accession>
<keyword evidence="2" id="KW-1133">Transmembrane helix</keyword>
<dbReference type="AlphaFoldDB" id="A0A4R8ISP2"/>
<dbReference type="OrthoDB" id="6876592at2"/>
<dbReference type="InterPro" id="IPR007813">
    <property type="entry name" value="PilN"/>
</dbReference>
<keyword evidence="4" id="KW-1185">Reference proteome</keyword>
<evidence type="ECO:0000313" key="3">
    <source>
        <dbReference type="EMBL" id="TDY04071.1"/>
    </source>
</evidence>
<gene>
    <name evidence="3" type="ORF">EDC23_0443</name>
</gene>
<feature type="transmembrane region" description="Helical" evidence="2">
    <location>
        <begin position="26"/>
        <end position="46"/>
    </location>
</feature>
<dbReference type="Pfam" id="PF05137">
    <property type="entry name" value="PilN"/>
    <property type="match status" value="1"/>
</dbReference>
<keyword evidence="2" id="KW-0472">Membrane</keyword>
<evidence type="ECO:0000313" key="4">
    <source>
        <dbReference type="Proteomes" id="UP000294914"/>
    </source>
</evidence>
<keyword evidence="2" id="KW-0812">Transmembrane</keyword>
<evidence type="ECO:0000256" key="1">
    <source>
        <dbReference type="SAM" id="Coils"/>
    </source>
</evidence>
<protein>
    <recommendedName>
        <fullName evidence="5">MSHA biogenesis protein MshI</fullName>
    </recommendedName>
</protein>
<feature type="coiled-coil region" evidence="1">
    <location>
        <begin position="48"/>
        <end position="109"/>
    </location>
</feature>
<evidence type="ECO:0000256" key="2">
    <source>
        <dbReference type="SAM" id="Phobius"/>
    </source>
</evidence>
<reference evidence="3 4" key="1">
    <citation type="submission" date="2019-03" db="EMBL/GenBank/DDBJ databases">
        <title>Genomic Encyclopedia of Type Strains, Phase IV (KMG-IV): sequencing the most valuable type-strain genomes for metagenomic binning, comparative biology and taxonomic classification.</title>
        <authorList>
            <person name="Goeker M."/>
        </authorList>
    </citation>
    <scope>NUCLEOTIDE SEQUENCE [LARGE SCALE GENOMIC DNA]</scope>
    <source>
        <strain evidence="3 4">DSM 16326</strain>
    </source>
</reference>
<name>A0A4R8ISP2_9GAMM</name>
<sequence length="205" mass="23247">MSVHQQINLYQDIFREQTVQVSARQVSLLVLLLIGVLALVSAGMYWQQQGLQEQLVAREQQKADLEEQLAVFRQQLQAEKGDQALQESVDALNRELSTKQRVLQALSGQRFGNSEGFVEQLSGLARQRIEGLWLTELVIRRGGTRLDMQGRSLKPEYVPNYLQKLSAEPIFAGTDFENLVIRRNEDHPGQLDFQLQSKTGRGDGK</sequence>
<proteinExistence type="predicted"/>
<dbReference type="RefSeq" id="WP_134080659.1">
    <property type="nucleotide sequence ID" value="NZ_SOQX01000001.1"/>
</dbReference>
<evidence type="ECO:0008006" key="5">
    <source>
        <dbReference type="Google" id="ProtNLM"/>
    </source>
</evidence>
<keyword evidence="1" id="KW-0175">Coiled coil</keyword>
<organism evidence="3 4">
    <name type="scientific">Thiohalophilus thiocyanatoxydans</name>
    <dbReference type="NCBI Taxonomy" id="381308"/>
    <lineage>
        <taxon>Bacteria</taxon>
        <taxon>Pseudomonadati</taxon>
        <taxon>Pseudomonadota</taxon>
        <taxon>Gammaproteobacteria</taxon>
        <taxon>Thiohalomonadales</taxon>
        <taxon>Thiohalophilaceae</taxon>
        <taxon>Thiohalophilus</taxon>
    </lineage>
</organism>
<comment type="caution">
    <text evidence="3">The sequence shown here is derived from an EMBL/GenBank/DDBJ whole genome shotgun (WGS) entry which is preliminary data.</text>
</comment>
<dbReference type="EMBL" id="SOQX01000001">
    <property type="protein sequence ID" value="TDY04071.1"/>
    <property type="molecule type" value="Genomic_DNA"/>
</dbReference>